<proteinExistence type="predicted"/>
<feature type="signal peptide" evidence="1">
    <location>
        <begin position="1"/>
        <end position="30"/>
    </location>
</feature>
<dbReference type="AlphaFoldDB" id="A0A5A7SCP3"/>
<comment type="caution">
    <text evidence="2">The sequence shown here is derived from an EMBL/GenBank/DDBJ whole genome shotgun (WGS) entry which is preliminary data.</text>
</comment>
<sequence>MNCRTYALRALAAGMLGSAVVIATSGQAIAETDAGVSALSNAIPKIDIAGTYAPFVYTSPTLGCGSNGPFTFTAASDAGGTAGNVGHGQIRLQGTPAYSGAPMASGLVIAWLNVTTGANGVVPVDDTDSNGTPTLGRVVDSGSGTVVASMAGSVTYNDAICHVAPTVGVFTVAR</sequence>
<organism evidence="2 3">
    <name type="scientific">Antrihabitans cavernicola</name>
    <dbReference type="NCBI Taxonomy" id="2495913"/>
    <lineage>
        <taxon>Bacteria</taxon>
        <taxon>Bacillati</taxon>
        <taxon>Actinomycetota</taxon>
        <taxon>Actinomycetes</taxon>
        <taxon>Mycobacteriales</taxon>
        <taxon>Nocardiaceae</taxon>
        <taxon>Antrihabitans</taxon>
    </lineage>
</organism>
<dbReference type="EMBL" id="VLNY01000005">
    <property type="protein sequence ID" value="KAA0022507.1"/>
    <property type="molecule type" value="Genomic_DNA"/>
</dbReference>
<feature type="chain" id="PRO_5023040209" evidence="1">
    <location>
        <begin position="31"/>
        <end position="174"/>
    </location>
</feature>
<name>A0A5A7SCP3_9NOCA</name>
<keyword evidence="1" id="KW-0732">Signal</keyword>
<keyword evidence="3" id="KW-1185">Reference proteome</keyword>
<dbReference type="RefSeq" id="WP_149430563.1">
    <property type="nucleotide sequence ID" value="NZ_VLNY01000005.1"/>
</dbReference>
<dbReference type="OrthoDB" id="4483072at2"/>
<dbReference type="Proteomes" id="UP000322244">
    <property type="component" value="Unassembled WGS sequence"/>
</dbReference>
<accession>A0A5A7SCP3</accession>
<evidence type="ECO:0000313" key="3">
    <source>
        <dbReference type="Proteomes" id="UP000322244"/>
    </source>
</evidence>
<evidence type="ECO:0000313" key="2">
    <source>
        <dbReference type="EMBL" id="KAA0022507.1"/>
    </source>
</evidence>
<gene>
    <name evidence="2" type="ORF">FOY51_12450</name>
</gene>
<evidence type="ECO:0000256" key="1">
    <source>
        <dbReference type="SAM" id="SignalP"/>
    </source>
</evidence>
<protein>
    <submittedName>
        <fullName evidence="2">Uncharacterized protein</fullName>
    </submittedName>
</protein>
<reference evidence="2 3" key="1">
    <citation type="submission" date="2019-07" db="EMBL/GenBank/DDBJ databases">
        <title>Rhodococcus cavernicolus sp. nov., isolated from a cave.</title>
        <authorList>
            <person name="Lee S.D."/>
        </authorList>
    </citation>
    <scope>NUCLEOTIDE SEQUENCE [LARGE SCALE GENOMIC DNA]</scope>
    <source>
        <strain evidence="2 3">C1-24</strain>
    </source>
</reference>